<dbReference type="OrthoDB" id="416253at2759"/>
<dbReference type="InterPro" id="IPR023210">
    <property type="entry name" value="NADP_OxRdtase_dom"/>
</dbReference>
<protein>
    <recommendedName>
        <fullName evidence="2">NADP-dependent oxidoreductase domain-containing protein</fullName>
    </recommendedName>
</protein>
<proteinExistence type="predicted"/>
<keyword evidence="1" id="KW-0560">Oxidoreductase</keyword>
<sequence>MPARTVSLNSGHSMPQLGYGTWQADGDSVSHGVFTALETGYRHLDLAKVYGNQRQVAQGLRRALDEIPGLRRQDIFITSKLWNNSHAPHLVEAALDDTLDELGLDYLDLGFRCF</sequence>
<reference evidence="3 4" key="1">
    <citation type="submission" date="2017-06" db="EMBL/GenBank/DDBJ databases">
        <title>Ant-infecting Ophiocordyceps genomes reveal a high diversity of potential behavioral manipulation genes and a possible major role for enterotoxins.</title>
        <authorList>
            <person name="De Bekker C."/>
            <person name="Evans H.C."/>
            <person name="Brachmann A."/>
            <person name="Hughes D.P."/>
        </authorList>
    </citation>
    <scope>NUCLEOTIDE SEQUENCE [LARGE SCALE GENOMIC DNA]</scope>
    <source>
        <strain evidence="3 4">1348a</strain>
    </source>
</reference>
<organism evidence="3 4">
    <name type="scientific">Ophiocordyceps australis</name>
    <dbReference type="NCBI Taxonomy" id="1399860"/>
    <lineage>
        <taxon>Eukaryota</taxon>
        <taxon>Fungi</taxon>
        <taxon>Dikarya</taxon>
        <taxon>Ascomycota</taxon>
        <taxon>Pezizomycotina</taxon>
        <taxon>Sordariomycetes</taxon>
        <taxon>Hypocreomycetidae</taxon>
        <taxon>Hypocreales</taxon>
        <taxon>Ophiocordycipitaceae</taxon>
        <taxon>Ophiocordyceps</taxon>
    </lineage>
</organism>
<dbReference type="SUPFAM" id="SSF51430">
    <property type="entry name" value="NAD(P)-linked oxidoreductase"/>
    <property type="match status" value="1"/>
</dbReference>
<dbReference type="PANTHER" id="PTHR11732">
    <property type="entry name" value="ALDO/KETO REDUCTASE"/>
    <property type="match status" value="1"/>
</dbReference>
<dbReference type="Proteomes" id="UP000224854">
    <property type="component" value="Unassembled WGS sequence"/>
</dbReference>
<evidence type="ECO:0000259" key="2">
    <source>
        <dbReference type="Pfam" id="PF00248"/>
    </source>
</evidence>
<dbReference type="InterPro" id="IPR036812">
    <property type="entry name" value="NAD(P)_OxRdtase_dom_sf"/>
</dbReference>
<evidence type="ECO:0000313" key="4">
    <source>
        <dbReference type="Proteomes" id="UP000224854"/>
    </source>
</evidence>
<dbReference type="Pfam" id="PF00248">
    <property type="entry name" value="Aldo_ket_red"/>
    <property type="match status" value="1"/>
</dbReference>
<comment type="caution">
    <text evidence="3">The sequence shown here is derived from an EMBL/GenBank/DDBJ whole genome shotgun (WGS) entry which is preliminary data.</text>
</comment>
<dbReference type="PRINTS" id="PR00069">
    <property type="entry name" value="ALDKETRDTASE"/>
</dbReference>
<dbReference type="EMBL" id="NJEU01000505">
    <property type="protein sequence ID" value="PHH73435.1"/>
    <property type="molecule type" value="Genomic_DNA"/>
</dbReference>
<accession>A0A2C5YV68</accession>
<feature type="domain" description="NADP-dependent oxidoreductase" evidence="2">
    <location>
        <begin position="17"/>
        <end position="109"/>
    </location>
</feature>
<dbReference type="InterPro" id="IPR020471">
    <property type="entry name" value="AKR"/>
</dbReference>
<dbReference type="Gene3D" id="3.20.20.100">
    <property type="entry name" value="NADP-dependent oxidoreductase domain"/>
    <property type="match status" value="1"/>
</dbReference>
<keyword evidence="4" id="KW-1185">Reference proteome</keyword>
<gene>
    <name evidence="3" type="ORF">CDD82_5481</name>
</gene>
<dbReference type="GO" id="GO:0016491">
    <property type="term" value="F:oxidoreductase activity"/>
    <property type="evidence" value="ECO:0007669"/>
    <property type="project" value="UniProtKB-KW"/>
</dbReference>
<evidence type="ECO:0000313" key="3">
    <source>
        <dbReference type="EMBL" id="PHH73435.1"/>
    </source>
</evidence>
<name>A0A2C5YV68_9HYPO</name>
<dbReference type="AlphaFoldDB" id="A0A2C5YV68"/>
<evidence type="ECO:0000256" key="1">
    <source>
        <dbReference type="ARBA" id="ARBA00023002"/>
    </source>
</evidence>